<keyword evidence="1" id="KW-1133">Transmembrane helix</keyword>
<dbReference type="Pfam" id="PF13803">
    <property type="entry name" value="DUF4184"/>
    <property type="match status" value="1"/>
</dbReference>
<keyword evidence="1" id="KW-0472">Membrane</keyword>
<evidence type="ECO:0000256" key="1">
    <source>
        <dbReference type="SAM" id="Phobius"/>
    </source>
</evidence>
<evidence type="ECO:0000313" key="2">
    <source>
        <dbReference type="EMBL" id="QHN10642.1"/>
    </source>
</evidence>
<dbReference type="RefSeq" id="WP_160230347.1">
    <property type="nucleotide sequence ID" value="NZ_CP043925.1"/>
</dbReference>
<keyword evidence="1" id="KW-0812">Transmembrane</keyword>
<accession>A0A6I7D9P1</accession>
<proteinExistence type="predicted"/>
<feature type="transmembrane region" description="Helical" evidence="1">
    <location>
        <begin position="94"/>
        <end position="114"/>
    </location>
</feature>
<gene>
    <name evidence="2" type="ORF">F1325_09260</name>
</gene>
<protein>
    <submittedName>
        <fullName evidence="2">DUF4184 family protein</fullName>
    </submittedName>
</protein>
<sequence length="247" mass="28002">MPWTFSHPAIVFPLKQSRIGKYLNLPALVVGSTSPDLLYSFGLYQSATTAHDLLGWFYTAFPFCLLVFTLNYLLRAPLKCVSPVPLYEPIKPNIRALSLFVLSLYIGAVTHIVWDSFTHETGTAVRLFSVLQAQLLQGMTDSQEIAIYKLLQHLGSLLGLLYLCWKYIQYQHKQDYPTQKENRTKLYRLIGIGFLSGLCALPLALQLSNKGQGININRFIFLELSLAVPFFFGLMIILGIRLYCTKK</sequence>
<feature type="transmembrane region" description="Helical" evidence="1">
    <location>
        <begin position="186"/>
        <end position="207"/>
    </location>
</feature>
<dbReference type="EMBL" id="CP043925">
    <property type="protein sequence ID" value="QHN10642.1"/>
    <property type="molecule type" value="Genomic_DNA"/>
</dbReference>
<dbReference type="AlphaFoldDB" id="A0A6I7D9P1"/>
<evidence type="ECO:0000313" key="3">
    <source>
        <dbReference type="Proteomes" id="UP000464700"/>
    </source>
</evidence>
<feature type="transmembrane region" description="Helical" evidence="1">
    <location>
        <begin position="145"/>
        <end position="165"/>
    </location>
</feature>
<feature type="transmembrane region" description="Helical" evidence="1">
    <location>
        <begin position="53"/>
        <end position="74"/>
    </location>
</feature>
<keyword evidence="3" id="KW-1185">Reference proteome</keyword>
<reference evidence="2 3" key="1">
    <citation type="submission" date="2019-09" db="EMBL/GenBank/DDBJ databases">
        <title>Emergence of a chromosome-mediated tetracycline resistance gene in Proteus strain.</title>
        <authorList>
            <person name="He D."/>
            <person name="Wang L."/>
        </authorList>
    </citation>
    <scope>NUCLEOTIDE SEQUENCE [LARGE SCALE GENOMIC DNA]</scope>
    <source>
        <strain evidence="2 3">T60</strain>
    </source>
</reference>
<feature type="transmembrane region" description="Helical" evidence="1">
    <location>
        <begin position="219"/>
        <end position="244"/>
    </location>
</feature>
<dbReference type="Proteomes" id="UP000464700">
    <property type="component" value="Chromosome"/>
</dbReference>
<name>A0A6I7D9P1_9GAMM</name>
<dbReference type="InterPro" id="IPR025238">
    <property type="entry name" value="DUF4184"/>
</dbReference>
<dbReference type="KEGG" id="pcol:F1325_09260"/>
<organism evidence="2 3">
    <name type="scientific">Proteus columbae</name>
    <dbReference type="NCBI Taxonomy" id="1987580"/>
    <lineage>
        <taxon>Bacteria</taxon>
        <taxon>Pseudomonadati</taxon>
        <taxon>Pseudomonadota</taxon>
        <taxon>Gammaproteobacteria</taxon>
        <taxon>Enterobacterales</taxon>
        <taxon>Morganellaceae</taxon>
        <taxon>Proteus</taxon>
    </lineage>
</organism>